<evidence type="ECO:0000313" key="2">
    <source>
        <dbReference type="Proteomes" id="UP000179524"/>
    </source>
</evidence>
<organism evidence="1 2">
    <name type="scientific">Anaerobacillus alkalilacustris</name>
    <dbReference type="NCBI Taxonomy" id="393763"/>
    <lineage>
        <taxon>Bacteria</taxon>
        <taxon>Bacillati</taxon>
        <taxon>Bacillota</taxon>
        <taxon>Bacilli</taxon>
        <taxon>Bacillales</taxon>
        <taxon>Bacillaceae</taxon>
        <taxon>Anaerobacillus</taxon>
    </lineage>
</organism>
<accession>A0A1S2LKU1</accession>
<dbReference type="AlphaFoldDB" id="A0A1S2LKU1"/>
<dbReference type="OrthoDB" id="9776488at2"/>
<comment type="caution">
    <text evidence="1">The sequence shown here is derived from an EMBL/GenBank/DDBJ whole genome shotgun (WGS) entry which is preliminary data.</text>
</comment>
<keyword evidence="2" id="KW-1185">Reference proteome</keyword>
<dbReference type="RefSeq" id="WP_071310003.1">
    <property type="nucleotide sequence ID" value="NZ_MLQR01000030.1"/>
</dbReference>
<proteinExistence type="predicted"/>
<gene>
    <name evidence="1" type="ORF">BKP37_12845</name>
</gene>
<dbReference type="EMBL" id="MLQR01000030">
    <property type="protein sequence ID" value="OIJ12683.1"/>
    <property type="molecule type" value="Genomic_DNA"/>
</dbReference>
<protein>
    <submittedName>
        <fullName evidence="1">Uncharacterized protein</fullName>
    </submittedName>
</protein>
<evidence type="ECO:0000313" key="1">
    <source>
        <dbReference type="EMBL" id="OIJ12683.1"/>
    </source>
</evidence>
<reference evidence="1 2" key="1">
    <citation type="submission" date="2016-10" db="EMBL/GenBank/DDBJ databases">
        <title>Draft genome sequences of four alkaliphilic bacteria belonging to the Anaerobacillus genus.</title>
        <authorList>
            <person name="Bassil N.M."/>
            <person name="Lloyd J.R."/>
        </authorList>
    </citation>
    <scope>NUCLEOTIDE SEQUENCE [LARGE SCALE GENOMIC DNA]</scope>
    <source>
        <strain evidence="1 2">DSM 18345</strain>
    </source>
</reference>
<dbReference type="Proteomes" id="UP000179524">
    <property type="component" value="Unassembled WGS sequence"/>
</dbReference>
<sequence length="76" mass="8853">MKLVNFTDKKREIKARFYRKLLIIKNHGSVLFATREGAVDFVKQAKKFGVELDFTFKSCGYLVTKKGENNEHKKTL</sequence>
<name>A0A1S2LKU1_9BACI</name>